<dbReference type="Proteomes" id="UP000584663">
    <property type="component" value="Unassembled WGS sequence"/>
</dbReference>
<name>A0ABR6KBM3_9SPHN</name>
<accession>A0ABR6KBM3</accession>
<evidence type="ECO:0000313" key="1">
    <source>
        <dbReference type="EMBL" id="MBB4610518.1"/>
    </source>
</evidence>
<protein>
    <submittedName>
        <fullName evidence="1">Uncharacterized protein</fullName>
    </submittedName>
</protein>
<sequence>MSYDVPVSIGVQKGPPIGVQKGPPSSSSVTGMTGALFVLVAA</sequence>
<keyword evidence="2" id="KW-1185">Reference proteome</keyword>
<organism evidence="1 2">
    <name type="scientific">Sphingomonas yabuuchiae</name>
    <dbReference type="NCBI Taxonomy" id="172044"/>
    <lineage>
        <taxon>Bacteria</taxon>
        <taxon>Pseudomonadati</taxon>
        <taxon>Pseudomonadota</taxon>
        <taxon>Alphaproteobacteria</taxon>
        <taxon>Sphingomonadales</taxon>
        <taxon>Sphingomonadaceae</taxon>
        <taxon>Sphingomonas</taxon>
    </lineage>
</organism>
<reference evidence="1 2" key="1">
    <citation type="submission" date="2020-08" db="EMBL/GenBank/DDBJ databases">
        <title>Genomic Encyclopedia of Type Strains, Phase IV (KMG-IV): sequencing the most valuable type-strain genomes for metagenomic binning, comparative biology and taxonomic classification.</title>
        <authorList>
            <person name="Goeker M."/>
        </authorList>
    </citation>
    <scope>NUCLEOTIDE SEQUENCE [LARGE SCALE GENOMIC DNA]</scope>
    <source>
        <strain evidence="1 2">DSM 14562</strain>
    </source>
</reference>
<evidence type="ECO:0000313" key="2">
    <source>
        <dbReference type="Proteomes" id="UP000584663"/>
    </source>
</evidence>
<dbReference type="EMBL" id="JACHNX010000011">
    <property type="protein sequence ID" value="MBB4610518.1"/>
    <property type="molecule type" value="Genomic_DNA"/>
</dbReference>
<gene>
    <name evidence="1" type="ORF">GGQ89_002752</name>
</gene>
<proteinExistence type="predicted"/>
<comment type="caution">
    <text evidence="1">The sequence shown here is derived from an EMBL/GenBank/DDBJ whole genome shotgun (WGS) entry which is preliminary data.</text>
</comment>